<dbReference type="Proteomes" id="UP000233551">
    <property type="component" value="Unassembled WGS sequence"/>
</dbReference>
<comment type="caution">
    <text evidence="2">The sequence shown here is derived from an EMBL/GenBank/DDBJ whole genome shotgun (WGS) entry which is preliminary data.</text>
</comment>
<dbReference type="EMBL" id="PGOL01000508">
    <property type="protein sequence ID" value="PKI69409.1"/>
    <property type="molecule type" value="Genomic_DNA"/>
</dbReference>
<proteinExistence type="predicted"/>
<protein>
    <submittedName>
        <fullName evidence="2">Uncharacterized protein</fullName>
    </submittedName>
</protein>
<feature type="compositionally biased region" description="Basic and acidic residues" evidence="1">
    <location>
        <begin position="67"/>
        <end position="77"/>
    </location>
</feature>
<dbReference type="AlphaFoldDB" id="A0A2I0KLT5"/>
<evidence type="ECO:0000256" key="1">
    <source>
        <dbReference type="SAM" id="MobiDB-lite"/>
    </source>
</evidence>
<sequence>MRDKQNSHLRLSHTAQTKDPQGNWPGYLLQHDPRSALFARLNCPRRILPQAQRATKHPIQAVQDSQHQLEDGRERGKSPCGSQAQLPYGTLTRGVLSRRARRIIDRAIRASLRMSRYARAGFLDFASTDFVSTFTAFRTSRPRLQLSGLRVHGRRVHLYCFLDFASIFIAFRTSRFRVHLYCFLDFASIFTAFRTSRPSLLLFGLRVHGLRVHLYCFSDFVSIFTAFRTPCPSLLRSEFRVHGLRPSTLLLSTGLDPAFYYFPRASAQHFTTSHGPRPSTLRLYTGSGLALYRFAGSDPSSTVS</sequence>
<evidence type="ECO:0000313" key="3">
    <source>
        <dbReference type="Proteomes" id="UP000233551"/>
    </source>
</evidence>
<reference evidence="2 3" key="1">
    <citation type="submission" date="2017-11" db="EMBL/GenBank/DDBJ databases">
        <title>De-novo sequencing of pomegranate (Punica granatum L.) genome.</title>
        <authorList>
            <person name="Akparov Z."/>
            <person name="Amiraslanov A."/>
            <person name="Hajiyeva S."/>
            <person name="Abbasov M."/>
            <person name="Kaur K."/>
            <person name="Hamwieh A."/>
            <person name="Solovyev V."/>
            <person name="Salamov A."/>
            <person name="Braich B."/>
            <person name="Kosarev P."/>
            <person name="Mahmoud A."/>
            <person name="Hajiyev E."/>
            <person name="Babayeva S."/>
            <person name="Izzatullayeva V."/>
            <person name="Mammadov A."/>
            <person name="Mammadov A."/>
            <person name="Sharifova S."/>
            <person name="Ojaghi J."/>
            <person name="Eynullazada K."/>
            <person name="Bayramov B."/>
            <person name="Abdulazimova A."/>
            <person name="Shahmuradov I."/>
        </authorList>
    </citation>
    <scope>NUCLEOTIDE SEQUENCE [LARGE SCALE GENOMIC DNA]</scope>
    <source>
        <strain evidence="3">cv. AG2017</strain>
        <tissue evidence="2">Leaf</tissue>
    </source>
</reference>
<evidence type="ECO:0000313" key="2">
    <source>
        <dbReference type="EMBL" id="PKI69409.1"/>
    </source>
</evidence>
<accession>A0A2I0KLT5</accession>
<organism evidence="2 3">
    <name type="scientific">Punica granatum</name>
    <name type="common">Pomegranate</name>
    <dbReference type="NCBI Taxonomy" id="22663"/>
    <lineage>
        <taxon>Eukaryota</taxon>
        <taxon>Viridiplantae</taxon>
        <taxon>Streptophyta</taxon>
        <taxon>Embryophyta</taxon>
        <taxon>Tracheophyta</taxon>
        <taxon>Spermatophyta</taxon>
        <taxon>Magnoliopsida</taxon>
        <taxon>eudicotyledons</taxon>
        <taxon>Gunneridae</taxon>
        <taxon>Pentapetalae</taxon>
        <taxon>rosids</taxon>
        <taxon>malvids</taxon>
        <taxon>Myrtales</taxon>
        <taxon>Lythraceae</taxon>
        <taxon>Punica</taxon>
    </lineage>
</organism>
<feature type="region of interest" description="Disordered" evidence="1">
    <location>
        <begin position="52"/>
        <end position="84"/>
    </location>
</feature>
<keyword evidence="3" id="KW-1185">Reference proteome</keyword>
<feature type="region of interest" description="Disordered" evidence="1">
    <location>
        <begin position="1"/>
        <end position="24"/>
    </location>
</feature>
<name>A0A2I0KLT5_PUNGR</name>
<gene>
    <name evidence="2" type="ORF">CRG98_010207</name>
</gene>